<accession>A0A2V3UF38</accession>
<evidence type="ECO:0000256" key="1">
    <source>
        <dbReference type="ARBA" id="ARBA00007592"/>
    </source>
</evidence>
<dbReference type="SMART" id="SM01130">
    <property type="entry name" value="DHDPS"/>
    <property type="match status" value="1"/>
</dbReference>
<evidence type="ECO:0000256" key="3">
    <source>
        <dbReference type="PIRNR" id="PIRNR001365"/>
    </source>
</evidence>
<dbReference type="EMBL" id="QJJK01000002">
    <property type="protein sequence ID" value="PXW63341.1"/>
    <property type="molecule type" value="Genomic_DNA"/>
</dbReference>
<protein>
    <submittedName>
        <fullName evidence="4">4-hydroxy-tetrahydrodipicolinate synthase</fullName>
    </submittedName>
</protein>
<evidence type="ECO:0000313" key="4">
    <source>
        <dbReference type="EMBL" id="PXW63341.1"/>
    </source>
</evidence>
<dbReference type="PANTHER" id="PTHR12128">
    <property type="entry name" value="DIHYDRODIPICOLINATE SYNTHASE"/>
    <property type="match status" value="1"/>
</dbReference>
<keyword evidence="2 3" id="KW-0456">Lyase</keyword>
<keyword evidence="5" id="KW-1185">Reference proteome</keyword>
<proteinExistence type="inferred from homology"/>
<dbReference type="RefSeq" id="WP_110373487.1">
    <property type="nucleotide sequence ID" value="NZ_JAHBRY010000002.1"/>
</dbReference>
<dbReference type="PANTHER" id="PTHR12128:SF66">
    <property type="entry name" value="4-HYDROXY-2-OXOGLUTARATE ALDOLASE, MITOCHONDRIAL"/>
    <property type="match status" value="1"/>
</dbReference>
<dbReference type="PIRSF" id="PIRSF001365">
    <property type="entry name" value="DHDPS"/>
    <property type="match status" value="1"/>
</dbReference>
<dbReference type="InterPro" id="IPR013785">
    <property type="entry name" value="Aldolase_TIM"/>
</dbReference>
<dbReference type="CDD" id="cd00408">
    <property type="entry name" value="DHDPS-like"/>
    <property type="match status" value="1"/>
</dbReference>
<dbReference type="OrthoDB" id="7431780at2"/>
<comment type="caution">
    <text evidence="4">The sequence shown here is derived from an EMBL/GenBank/DDBJ whole genome shotgun (WGS) entry which is preliminary data.</text>
</comment>
<evidence type="ECO:0000313" key="5">
    <source>
        <dbReference type="Proteomes" id="UP000248021"/>
    </source>
</evidence>
<dbReference type="GO" id="GO:0008840">
    <property type="term" value="F:4-hydroxy-tetrahydrodipicolinate synthase activity"/>
    <property type="evidence" value="ECO:0007669"/>
    <property type="project" value="TreeGrafter"/>
</dbReference>
<dbReference type="SUPFAM" id="SSF51569">
    <property type="entry name" value="Aldolase"/>
    <property type="match status" value="1"/>
</dbReference>
<dbReference type="AlphaFoldDB" id="A0A2V3UF38"/>
<evidence type="ECO:0000256" key="2">
    <source>
        <dbReference type="ARBA" id="ARBA00023239"/>
    </source>
</evidence>
<reference evidence="4 5" key="1">
    <citation type="submission" date="2018-05" db="EMBL/GenBank/DDBJ databases">
        <title>Genomic Encyclopedia of Type Strains, Phase IV (KMG-IV): sequencing the most valuable type-strain genomes for metagenomic binning, comparative biology and taxonomic classification.</title>
        <authorList>
            <person name="Goeker M."/>
        </authorList>
    </citation>
    <scope>NUCLEOTIDE SEQUENCE [LARGE SCALE GENOMIC DNA]</scope>
    <source>
        <strain evidence="4 5">DSM 6462</strain>
    </source>
</reference>
<dbReference type="Gene3D" id="3.20.20.70">
    <property type="entry name" value="Aldolase class I"/>
    <property type="match status" value="1"/>
</dbReference>
<sequence length="318" mass="34030">MPRFANDLPAGVIPAVLLPFHDDLSIDEASFKAHLNDVAAVAGVSAITLNAHSTEVASCSADEQRRIMEIGAETVGDRLPIVHGIWADGSLEAAAIARRATAGGASALLVFPPAPFTLGQTEAMVLAHFHRIADASDLPLIAFQYPRTTGQGYPLATLHKLADEIPTLRAIKDWTPIVPQHEETIRALQGRDRPVNVLSTNSAWLLSSLVLGCNGLLSGSGSVIADLQARLFQAVQSNDLAEARRLNDRIHPLARAFYAEPFVDMHNRMKEALVLLGKLPRAVVRPPLVKLSNDEIAGIRAVLLESGLLGGTREGRAA</sequence>
<dbReference type="Proteomes" id="UP000248021">
    <property type="component" value="Unassembled WGS sequence"/>
</dbReference>
<comment type="similarity">
    <text evidence="1 3">Belongs to the DapA family.</text>
</comment>
<organism evidence="4 5">
    <name type="scientific">Chelatococcus asaccharovorans</name>
    <dbReference type="NCBI Taxonomy" id="28210"/>
    <lineage>
        <taxon>Bacteria</taxon>
        <taxon>Pseudomonadati</taxon>
        <taxon>Pseudomonadota</taxon>
        <taxon>Alphaproteobacteria</taxon>
        <taxon>Hyphomicrobiales</taxon>
        <taxon>Chelatococcaceae</taxon>
        <taxon>Chelatococcus</taxon>
    </lineage>
</organism>
<name>A0A2V3UF38_9HYPH</name>
<dbReference type="InterPro" id="IPR002220">
    <property type="entry name" value="DapA-like"/>
</dbReference>
<gene>
    <name evidence="4" type="ORF">C7450_102256</name>
</gene>
<dbReference type="Pfam" id="PF00701">
    <property type="entry name" value="DHDPS"/>
    <property type="match status" value="1"/>
</dbReference>